<keyword evidence="3" id="KW-1185">Reference proteome</keyword>
<reference evidence="2 3" key="1">
    <citation type="submission" date="2019-05" db="EMBL/GenBank/DDBJ databases">
        <title>Emergence of the Ug99 lineage of the wheat stem rust pathogen through somatic hybridization.</title>
        <authorList>
            <person name="Li F."/>
            <person name="Upadhyaya N.M."/>
            <person name="Sperschneider J."/>
            <person name="Matny O."/>
            <person name="Nguyen-Phuc H."/>
            <person name="Mago R."/>
            <person name="Raley C."/>
            <person name="Miller M.E."/>
            <person name="Silverstein K.A.T."/>
            <person name="Henningsen E."/>
            <person name="Hirsch C.D."/>
            <person name="Visser B."/>
            <person name="Pretorius Z.A."/>
            <person name="Steffenson B.J."/>
            <person name="Schwessinger B."/>
            <person name="Dodds P.N."/>
            <person name="Figueroa M."/>
        </authorList>
    </citation>
    <scope>NUCLEOTIDE SEQUENCE [LARGE SCALE GENOMIC DNA]</scope>
    <source>
        <strain evidence="2">21-0</strain>
    </source>
</reference>
<name>A0A5B0Q2X8_PUCGR</name>
<proteinExistence type="predicted"/>
<organism evidence="2 3">
    <name type="scientific">Puccinia graminis f. sp. tritici</name>
    <dbReference type="NCBI Taxonomy" id="56615"/>
    <lineage>
        <taxon>Eukaryota</taxon>
        <taxon>Fungi</taxon>
        <taxon>Dikarya</taxon>
        <taxon>Basidiomycota</taxon>
        <taxon>Pucciniomycotina</taxon>
        <taxon>Pucciniomycetes</taxon>
        <taxon>Pucciniales</taxon>
        <taxon>Pucciniaceae</taxon>
        <taxon>Puccinia</taxon>
    </lineage>
</organism>
<keyword evidence="1" id="KW-0732">Signal</keyword>
<gene>
    <name evidence="2" type="ORF">PGT21_018726</name>
</gene>
<comment type="caution">
    <text evidence="2">The sequence shown here is derived from an EMBL/GenBank/DDBJ whole genome shotgun (WGS) entry which is preliminary data.</text>
</comment>
<dbReference type="EMBL" id="VSWC01000029">
    <property type="protein sequence ID" value="KAA1107581.1"/>
    <property type="molecule type" value="Genomic_DNA"/>
</dbReference>
<dbReference type="Proteomes" id="UP000324748">
    <property type="component" value="Unassembled WGS sequence"/>
</dbReference>
<evidence type="ECO:0000256" key="1">
    <source>
        <dbReference type="SAM" id="SignalP"/>
    </source>
</evidence>
<accession>A0A5B0Q2X8</accession>
<dbReference type="AlphaFoldDB" id="A0A5B0Q2X8"/>
<sequence>MLFKKGMCILAAPTLIWGQALQIRPGEQPFHCEHSERQPVQGNMPFLTLYNCSGGV</sequence>
<feature type="chain" id="PRO_5022675419" evidence="1">
    <location>
        <begin position="19"/>
        <end position="56"/>
    </location>
</feature>
<protein>
    <submittedName>
        <fullName evidence="2">Uncharacterized protein</fullName>
    </submittedName>
</protein>
<feature type="signal peptide" evidence="1">
    <location>
        <begin position="1"/>
        <end position="18"/>
    </location>
</feature>
<evidence type="ECO:0000313" key="3">
    <source>
        <dbReference type="Proteomes" id="UP000324748"/>
    </source>
</evidence>
<evidence type="ECO:0000313" key="2">
    <source>
        <dbReference type="EMBL" id="KAA1107581.1"/>
    </source>
</evidence>